<keyword evidence="6 7" id="KW-0503">Monooxygenase</keyword>
<proteinExistence type="inferred from homology"/>
<evidence type="ECO:0000256" key="3">
    <source>
        <dbReference type="ARBA" id="ARBA00022723"/>
    </source>
</evidence>
<evidence type="ECO:0000256" key="1">
    <source>
        <dbReference type="ARBA" id="ARBA00010617"/>
    </source>
</evidence>
<evidence type="ECO:0008006" key="11">
    <source>
        <dbReference type="Google" id="ProtNLM"/>
    </source>
</evidence>
<evidence type="ECO:0000256" key="5">
    <source>
        <dbReference type="ARBA" id="ARBA00023004"/>
    </source>
</evidence>
<dbReference type="PROSITE" id="PS00086">
    <property type="entry name" value="CYTOCHROME_P450"/>
    <property type="match status" value="1"/>
</dbReference>
<evidence type="ECO:0000256" key="7">
    <source>
        <dbReference type="RuleBase" id="RU000461"/>
    </source>
</evidence>
<dbReference type="PATRIC" id="fig|1224164.3.peg.2171"/>
<dbReference type="KEGG" id="cvt:B843_10785"/>
<dbReference type="PANTHER" id="PTHR46696:SF6">
    <property type="entry name" value="P450, PUTATIVE (EUROFUNG)-RELATED"/>
    <property type="match status" value="1"/>
</dbReference>
<dbReference type="GO" id="GO:0016705">
    <property type="term" value="F:oxidoreductase activity, acting on paired donors, with incorporation or reduction of molecular oxygen"/>
    <property type="evidence" value="ECO:0007669"/>
    <property type="project" value="InterPro"/>
</dbReference>
<dbReference type="eggNOG" id="COG2124">
    <property type="taxonomic scope" value="Bacteria"/>
</dbReference>
<dbReference type="Proteomes" id="UP000019222">
    <property type="component" value="Chromosome"/>
</dbReference>
<organism evidence="9 10">
    <name type="scientific">Corynebacterium vitaeruminis DSM 20294</name>
    <dbReference type="NCBI Taxonomy" id="1224164"/>
    <lineage>
        <taxon>Bacteria</taxon>
        <taxon>Bacillati</taxon>
        <taxon>Actinomycetota</taxon>
        <taxon>Actinomycetes</taxon>
        <taxon>Mycobacteriales</taxon>
        <taxon>Corynebacteriaceae</taxon>
        <taxon>Corynebacterium</taxon>
    </lineage>
</organism>
<name>W5Y2U8_9CORY</name>
<dbReference type="AlphaFoldDB" id="W5Y2U8"/>
<dbReference type="STRING" id="1224164.B843_10785"/>
<dbReference type="Pfam" id="PF00067">
    <property type="entry name" value="p450"/>
    <property type="match status" value="1"/>
</dbReference>
<reference evidence="9 10" key="1">
    <citation type="submission" date="2013-02" db="EMBL/GenBank/DDBJ databases">
        <title>The complete genome sequence of Corynebacterium vitaeruminis DSM 20294.</title>
        <authorList>
            <person name="Ruckert C."/>
            <person name="Albersmeier A."/>
            <person name="Kalinowski J."/>
        </authorList>
    </citation>
    <scope>NUCLEOTIDE SEQUENCE [LARGE SCALE GENOMIC DNA]</scope>
    <source>
        <strain evidence="10">ATCC 10234</strain>
    </source>
</reference>
<dbReference type="SUPFAM" id="SSF48264">
    <property type="entry name" value="Cytochrome P450"/>
    <property type="match status" value="1"/>
</dbReference>
<accession>W5Y2U8</accession>
<keyword evidence="5 7" id="KW-0408">Iron</keyword>
<dbReference type="PRINTS" id="PR00359">
    <property type="entry name" value="BP450"/>
</dbReference>
<dbReference type="Gene3D" id="1.10.630.10">
    <property type="entry name" value="Cytochrome P450"/>
    <property type="match status" value="1"/>
</dbReference>
<dbReference type="HOGENOM" id="CLU_033716_0_1_11"/>
<dbReference type="GO" id="GO:0005506">
    <property type="term" value="F:iron ion binding"/>
    <property type="evidence" value="ECO:0007669"/>
    <property type="project" value="InterPro"/>
</dbReference>
<sequence length="341" mass="37228">MGHEEAKTVALNPEAFSSAVSAHLQLPNGLDGEEHARWRGLVDSYLGPERVRAAEPEFARTAAEIVAGLRPGTVEAVMGLGASFAVRGMLRWLGWPEDLAGELVQWVKDNQAATRSGDRDATAEVARRYDAIVRGVVEPRRARPRAYQDVTAELARDRSLGRELSVEELVSVLRNWTAGDLGSMAACVGVIAYGLANHTELQDRLSQAVSDEEYEAILNELLRIDDPFVSNRRKATRPALLGGDEIAAGEVIHVHWTGANRDPRTFESPDEPRPSENAPENLVWGIGPHACPGRGLSLMELRVFFRALLGRFAIAAGTHGTRASYPVGGWESLEITLKERS</sequence>
<evidence type="ECO:0000256" key="2">
    <source>
        <dbReference type="ARBA" id="ARBA00022617"/>
    </source>
</evidence>
<evidence type="ECO:0000256" key="6">
    <source>
        <dbReference type="ARBA" id="ARBA00023033"/>
    </source>
</evidence>
<keyword evidence="4 7" id="KW-0560">Oxidoreductase</keyword>
<dbReference type="GO" id="GO:0020037">
    <property type="term" value="F:heme binding"/>
    <property type="evidence" value="ECO:0007669"/>
    <property type="project" value="InterPro"/>
</dbReference>
<keyword evidence="2 7" id="KW-0349">Heme</keyword>
<protein>
    <recommendedName>
        <fullName evidence="11">Cytochrome P450</fullName>
    </recommendedName>
</protein>
<feature type="compositionally biased region" description="Basic and acidic residues" evidence="8">
    <location>
        <begin position="261"/>
        <end position="274"/>
    </location>
</feature>
<keyword evidence="10" id="KW-1185">Reference proteome</keyword>
<gene>
    <name evidence="9" type="ORF">B843_10785</name>
</gene>
<comment type="similarity">
    <text evidence="1 7">Belongs to the cytochrome P450 family.</text>
</comment>
<dbReference type="InterPro" id="IPR002397">
    <property type="entry name" value="Cyt_P450_B"/>
</dbReference>
<dbReference type="GO" id="GO:0004497">
    <property type="term" value="F:monooxygenase activity"/>
    <property type="evidence" value="ECO:0007669"/>
    <property type="project" value="UniProtKB-KW"/>
</dbReference>
<dbReference type="PANTHER" id="PTHR46696">
    <property type="entry name" value="P450, PUTATIVE (EUROFUNG)-RELATED"/>
    <property type="match status" value="1"/>
</dbReference>
<keyword evidence="3 7" id="KW-0479">Metal-binding</keyword>
<evidence type="ECO:0000256" key="8">
    <source>
        <dbReference type="SAM" id="MobiDB-lite"/>
    </source>
</evidence>
<feature type="region of interest" description="Disordered" evidence="8">
    <location>
        <begin position="259"/>
        <end position="281"/>
    </location>
</feature>
<evidence type="ECO:0000256" key="4">
    <source>
        <dbReference type="ARBA" id="ARBA00023002"/>
    </source>
</evidence>
<dbReference type="InterPro" id="IPR036396">
    <property type="entry name" value="Cyt_P450_sf"/>
</dbReference>
<dbReference type="InterPro" id="IPR001128">
    <property type="entry name" value="Cyt_P450"/>
</dbReference>
<dbReference type="EMBL" id="CP004353">
    <property type="protein sequence ID" value="AHI23537.1"/>
    <property type="molecule type" value="Genomic_DNA"/>
</dbReference>
<dbReference type="InterPro" id="IPR017972">
    <property type="entry name" value="Cyt_P450_CS"/>
</dbReference>
<evidence type="ECO:0000313" key="10">
    <source>
        <dbReference type="Proteomes" id="UP000019222"/>
    </source>
</evidence>
<evidence type="ECO:0000313" key="9">
    <source>
        <dbReference type="EMBL" id="AHI23537.1"/>
    </source>
</evidence>